<proteinExistence type="predicted"/>
<dbReference type="STRING" id="28128.HMPREF3226_01247"/>
<dbReference type="PATRIC" id="fig|28128.5.peg.1271"/>
<dbReference type="EMBL" id="LRQG01000092">
    <property type="protein sequence ID" value="KXA39412.1"/>
    <property type="molecule type" value="Genomic_DNA"/>
</dbReference>
<keyword evidence="2" id="KW-1185">Reference proteome</keyword>
<protein>
    <submittedName>
        <fullName evidence="1">Uncharacterized protein</fullName>
    </submittedName>
</protein>
<organism evidence="1 2">
    <name type="scientific">Prevotella corporis</name>
    <dbReference type="NCBI Taxonomy" id="28128"/>
    <lineage>
        <taxon>Bacteria</taxon>
        <taxon>Pseudomonadati</taxon>
        <taxon>Bacteroidota</taxon>
        <taxon>Bacteroidia</taxon>
        <taxon>Bacteroidales</taxon>
        <taxon>Prevotellaceae</taxon>
        <taxon>Prevotella</taxon>
    </lineage>
</organism>
<sequence>MIGYVCSNLDIFTMRRHMIYKDITFNAFYPERKTSQGRFLSFSYSF</sequence>
<dbReference type="AlphaFoldDB" id="A0A133Q954"/>
<reference evidence="2" key="1">
    <citation type="submission" date="2016-01" db="EMBL/GenBank/DDBJ databases">
        <authorList>
            <person name="Mitreva M."/>
            <person name="Pepin K.H."/>
            <person name="Mihindukulasuriya K.A."/>
            <person name="Fulton R."/>
            <person name="Fronick C."/>
            <person name="O'Laughlin M."/>
            <person name="Miner T."/>
            <person name="Herter B."/>
            <person name="Rosa B.A."/>
            <person name="Cordes M."/>
            <person name="Tomlinson C."/>
            <person name="Wollam A."/>
            <person name="Palsikar V.B."/>
            <person name="Mardis E.R."/>
            <person name="Wilson R.K."/>
        </authorList>
    </citation>
    <scope>NUCLEOTIDE SEQUENCE [LARGE SCALE GENOMIC DNA]</scope>
    <source>
        <strain evidence="2">MJR7716</strain>
    </source>
</reference>
<name>A0A133Q954_9BACT</name>
<accession>A0A133Q954</accession>
<gene>
    <name evidence="1" type="ORF">HMPREF3226_01247</name>
</gene>
<comment type="caution">
    <text evidence="1">The sequence shown here is derived from an EMBL/GenBank/DDBJ whole genome shotgun (WGS) entry which is preliminary data.</text>
</comment>
<evidence type="ECO:0000313" key="2">
    <source>
        <dbReference type="Proteomes" id="UP000070533"/>
    </source>
</evidence>
<dbReference type="Proteomes" id="UP000070533">
    <property type="component" value="Unassembled WGS sequence"/>
</dbReference>
<evidence type="ECO:0000313" key="1">
    <source>
        <dbReference type="EMBL" id="KXA39412.1"/>
    </source>
</evidence>